<dbReference type="PIRSF" id="PIRSF000641">
    <property type="entry name" value="SRK"/>
    <property type="match status" value="1"/>
</dbReference>
<dbReference type="EMBL" id="CABIKO010000116">
    <property type="protein sequence ID" value="VVA27077.1"/>
    <property type="molecule type" value="Genomic_DNA"/>
</dbReference>
<keyword evidence="7" id="KW-0067">ATP-binding</keyword>
<dbReference type="GO" id="GO:0048544">
    <property type="term" value="P:recognition of pollen"/>
    <property type="evidence" value="ECO:0007669"/>
    <property type="project" value="InterPro"/>
</dbReference>
<keyword evidence="12" id="KW-0245">EGF-like domain</keyword>
<dbReference type="OMA" id="CGTYVIP"/>
<evidence type="ECO:0000256" key="7">
    <source>
        <dbReference type="ARBA" id="ARBA00022840"/>
    </source>
</evidence>
<organism evidence="17 18">
    <name type="scientific">Prunus dulcis</name>
    <name type="common">Almond</name>
    <name type="synonym">Amygdalus dulcis</name>
    <dbReference type="NCBI Taxonomy" id="3755"/>
    <lineage>
        <taxon>Eukaryota</taxon>
        <taxon>Viridiplantae</taxon>
        <taxon>Streptophyta</taxon>
        <taxon>Embryophyta</taxon>
        <taxon>Tracheophyta</taxon>
        <taxon>Spermatophyta</taxon>
        <taxon>Magnoliopsida</taxon>
        <taxon>eudicotyledons</taxon>
        <taxon>Gunneridae</taxon>
        <taxon>Pentapetalae</taxon>
        <taxon>rosids</taxon>
        <taxon>fabids</taxon>
        <taxon>Rosales</taxon>
        <taxon>Rosaceae</taxon>
        <taxon>Amygdaloideae</taxon>
        <taxon>Amygdaleae</taxon>
        <taxon>Prunus</taxon>
    </lineage>
</organism>
<evidence type="ECO:0000256" key="3">
    <source>
        <dbReference type="ARBA" id="ARBA00022679"/>
    </source>
</evidence>
<reference evidence="18" key="1">
    <citation type="journal article" date="2020" name="Plant J.">
        <title>Transposons played a major role in the diversification between the closely related almond and peach genomes: results from the almond genome sequence.</title>
        <authorList>
            <person name="Alioto T."/>
            <person name="Alexiou K.G."/>
            <person name="Bardil A."/>
            <person name="Barteri F."/>
            <person name="Castanera R."/>
            <person name="Cruz F."/>
            <person name="Dhingra A."/>
            <person name="Duval H."/>
            <person name="Fernandez I Marti A."/>
            <person name="Frias L."/>
            <person name="Galan B."/>
            <person name="Garcia J.L."/>
            <person name="Howad W."/>
            <person name="Gomez-Garrido J."/>
            <person name="Gut M."/>
            <person name="Julca I."/>
            <person name="Morata J."/>
            <person name="Puigdomenech P."/>
            <person name="Ribeca P."/>
            <person name="Rubio Cabetas M.J."/>
            <person name="Vlasova A."/>
            <person name="Wirthensohn M."/>
            <person name="Garcia-Mas J."/>
            <person name="Gabaldon T."/>
            <person name="Casacuberta J.M."/>
            <person name="Arus P."/>
        </authorList>
    </citation>
    <scope>NUCLEOTIDE SEQUENCE [LARGE SCALE GENOMIC DNA]</scope>
    <source>
        <strain evidence="18">cv. Texas</strain>
    </source>
</reference>
<dbReference type="GO" id="GO:0005524">
    <property type="term" value="F:ATP binding"/>
    <property type="evidence" value="ECO:0007669"/>
    <property type="project" value="UniProtKB-KW"/>
</dbReference>
<feature type="domain" description="Bulb-type lectin" evidence="15">
    <location>
        <begin position="71"/>
        <end position="193"/>
    </location>
</feature>
<evidence type="ECO:0000256" key="12">
    <source>
        <dbReference type="PROSITE-ProRule" id="PRU00076"/>
    </source>
</evidence>
<evidence type="ECO:0000256" key="9">
    <source>
        <dbReference type="ARBA" id="ARBA00023180"/>
    </source>
</evidence>
<keyword evidence="13" id="KW-1133">Transmembrane helix</keyword>
<dbReference type="EC" id="2.7.11.1" evidence="1"/>
<dbReference type="CDD" id="cd00028">
    <property type="entry name" value="B_lectin"/>
    <property type="match status" value="1"/>
</dbReference>
<dbReference type="Pfam" id="PF01453">
    <property type="entry name" value="B_lectin"/>
    <property type="match status" value="1"/>
</dbReference>
<keyword evidence="9" id="KW-0325">Glycoprotein</keyword>
<accession>A0A5E4FGN3</accession>
<sequence>MNVDTTTSRLPRAKHMCLSPSIMFISNLSWFANRMLSSIFSSYALLLLCFSHHLFCSATARDTLTSRDDPIRDDGSEGLVSAGRRFELGFFTPSSTEAGTSDNGRYVGIWYHQLNPRTVVWVSNRDTPVPANSIGVIEIKSTLHVSDATTGHPYWSANFAVSPSALNSMVKLMDSGNLVLSDGNDQLAVNNILWQSFDSPTDTFIPGMVMDQSLELTSWRDQDDPRIGDFTFKLDQEGDQFVTLKNSTPYWRSGGSGSKFSSSAGMFPPLDLLSNFSKSTARSRGPNKYNNFTTVTRLDYNYTRMLMSFTGEVQFLTWINHTKQWNLLWKEPRDRCRVLNACGNFGSCNFNNWPLVCKCLPGFKPQFAEQWEVGDFSDGCARESTICSRDTFLSLKMMKVGNPDAQITSEDEIQCRKACLNSCQCQAFSYGAGVNSTSRDTATSLCWTWSSDLNNLEEEYDNGHNLSVRVALSSLESTVRDCKPCGTTIIPYPLSTGPDCGDPMYSRFNCSTIIGQLSFVGLTGTFFRVISINPSTQRFVIQTKNCDPMNRVQSQQLNLSPFTVTRWCYVPLGNFSSQVSSGGTNAVEIGWELPLEPACTISADCRGWPHSTCSPASDGKKRCLCNANYQWSGFNLNCTQEGNLQQTPKSQIEEQPRRKVPVSPILIVVAVVTSGIFLACIVCVYIWRRKITKRQDKINRAQLDSERRVQELIDTGEFKEEDEKGIDVPFFDLQSILDATDNFSNANKLGQGGYGPVYK</sequence>
<comment type="catalytic activity">
    <reaction evidence="10">
        <text>L-threonyl-[protein] + ATP = O-phospho-L-threonyl-[protein] + ADP + H(+)</text>
        <dbReference type="Rhea" id="RHEA:46608"/>
        <dbReference type="Rhea" id="RHEA-COMP:11060"/>
        <dbReference type="Rhea" id="RHEA-COMP:11605"/>
        <dbReference type="ChEBI" id="CHEBI:15378"/>
        <dbReference type="ChEBI" id="CHEBI:30013"/>
        <dbReference type="ChEBI" id="CHEBI:30616"/>
        <dbReference type="ChEBI" id="CHEBI:61977"/>
        <dbReference type="ChEBI" id="CHEBI:456216"/>
        <dbReference type="EC" id="2.7.11.1"/>
    </reaction>
</comment>
<dbReference type="InterPro" id="IPR024171">
    <property type="entry name" value="SRK-like_kinase"/>
</dbReference>
<evidence type="ECO:0000259" key="15">
    <source>
        <dbReference type="PROSITE" id="PS50927"/>
    </source>
</evidence>
<evidence type="ECO:0000256" key="6">
    <source>
        <dbReference type="ARBA" id="ARBA00022777"/>
    </source>
</evidence>
<feature type="non-terminal residue" evidence="17">
    <location>
        <position position="759"/>
    </location>
</feature>
<evidence type="ECO:0000256" key="11">
    <source>
        <dbReference type="ARBA" id="ARBA00048679"/>
    </source>
</evidence>
<comment type="catalytic activity">
    <reaction evidence="11">
        <text>L-seryl-[protein] + ATP = O-phospho-L-seryl-[protein] + ADP + H(+)</text>
        <dbReference type="Rhea" id="RHEA:17989"/>
        <dbReference type="Rhea" id="RHEA-COMP:9863"/>
        <dbReference type="Rhea" id="RHEA-COMP:11604"/>
        <dbReference type="ChEBI" id="CHEBI:15378"/>
        <dbReference type="ChEBI" id="CHEBI:29999"/>
        <dbReference type="ChEBI" id="CHEBI:30616"/>
        <dbReference type="ChEBI" id="CHEBI:83421"/>
        <dbReference type="ChEBI" id="CHEBI:456216"/>
        <dbReference type="EC" id="2.7.11.1"/>
    </reaction>
</comment>
<dbReference type="Proteomes" id="UP000327085">
    <property type="component" value="Chromosome 3"/>
</dbReference>
<dbReference type="PANTHER" id="PTHR32444">
    <property type="entry name" value="BULB-TYPE LECTIN DOMAIN-CONTAINING PROTEIN"/>
    <property type="match status" value="1"/>
</dbReference>
<evidence type="ECO:0000256" key="5">
    <source>
        <dbReference type="ARBA" id="ARBA00022741"/>
    </source>
</evidence>
<keyword evidence="4" id="KW-0732">Signal</keyword>
<dbReference type="PROSITE" id="PS50927">
    <property type="entry name" value="BULB_LECTIN"/>
    <property type="match status" value="1"/>
</dbReference>
<dbReference type="SUPFAM" id="SSF51110">
    <property type="entry name" value="alpha-D-mannose-specific plant lectins"/>
    <property type="match status" value="1"/>
</dbReference>
<feature type="transmembrane region" description="Helical" evidence="13">
    <location>
        <begin position="665"/>
        <end position="687"/>
    </location>
</feature>
<dbReference type="SMART" id="SM00108">
    <property type="entry name" value="B_lectin"/>
    <property type="match status" value="1"/>
</dbReference>
<evidence type="ECO:0000259" key="16">
    <source>
        <dbReference type="PROSITE" id="PS50948"/>
    </source>
</evidence>
<dbReference type="Pfam" id="PF08276">
    <property type="entry name" value="PAN_2"/>
    <property type="match status" value="1"/>
</dbReference>
<dbReference type="InterPro" id="IPR000858">
    <property type="entry name" value="S_locus_glycoprot_dom"/>
</dbReference>
<dbReference type="InterPro" id="IPR003609">
    <property type="entry name" value="Pan_app"/>
</dbReference>
<dbReference type="AlphaFoldDB" id="A0A5E4FGN3"/>
<dbReference type="InterPro" id="IPR001480">
    <property type="entry name" value="Bulb-type_lectin_dom"/>
</dbReference>
<protein>
    <recommendedName>
        <fullName evidence="1">non-specific serine/threonine protein kinase</fullName>
        <ecNumber evidence="1">2.7.11.1</ecNumber>
    </recommendedName>
</protein>
<evidence type="ECO:0000259" key="14">
    <source>
        <dbReference type="PROSITE" id="PS50026"/>
    </source>
</evidence>
<keyword evidence="6" id="KW-0418">Kinase</keyword>
<dbReference type="Gene3D" id="2.90.10.10">
    <property type="entry name" value="Bulb-type lectin domain"/>
    <property type="match status" value="1"/>
</dbReference>
<dbReference type="PROSITE" id="PS50026">
    <property type="entry name" value="EGF_3"/>
    <property type="match status" value="1"/>
</dbReference>
<evidence type="ECO:0000256" key="8">
    <source>
        <dbReference type="ARBA" id="ARBA00023157"/>
    </source>
</evidence>
<evidence type="ECO:0000313" key="18">
    <source>
        <dbReference type="Proteomes" id="UP000327085"/>
    </source>
</evidence>
<dbReference type="PANTHER" id="PTHR32444:SF235">
    <property type="entry name" value="OS01G0783900 PROTEIN"/>
    <property type="match status" value="1"/>
</dbReference>
<dbReference type="Gramene" id="VVA27077">
    <property type="protein sequence ID" value="VVA27077"/>
    <property type="gene ID" value="Prudul26B035021"/>
</dbReference>
<keyword evidence="13" id="KW-0812">Transmembrane</keyword>
<comment type="caution">
    <text evidence="12">Lacks conserved residue(s) required for the propagation of feature annotation.</text>
</comment>
<evidence type="ECO:0000313" key="17">
    <source>
        <dbReference type="EMBL" id="VVA27077.1"/>
    </source>
</evidence>
<dbReference type="Gene3D" id="3.30.200.20">
    <property type="entry name" value="Phosphorylase Kinase, domain 1"/>
    <property type="match status" value="1"/>
</dbReference>
<feature type="domain" description="EGF-like" evidence="14">
    <location>
        <begin position="332"/>
        <end position="369"/>
    </location>
</feature>
<gene>
    <name evidence="17" type="ORF">ALMOND_2B035021</name>
</gene>
<dbReference type="InParanoid" id="A0A5E4FGN3"/>
<evidence type="ECO:0000256" key="10">
    <source>
        <dbReference type="ARBA" id="ARBA00047899"/>
    </source>
</evidence>
<keyword evidence="2" id="KW-0723">Serine/threonine-protein kinase</keyword>
<dbReference type="CDD" id="cd01098">
    <property type="entry name" value="PAN_AP_plant"/>
    <property type="match status" value="1"/>
</dbReference>
<evidence type="ECO:0000256" key="4">
    <source>
        <dbReference type="ARBA" id="ARBA00022729"/>
    </source>
</evidence>
<proteinExistence type="predicted"/>
<evidence type="ECO:0000256" key="13">
    <source>
        <dbReference type="SAM" id="Phobius"/>
    </source>
</evidence>
<dbReference type="GO" id="GO:0004674">
    <property type="term" value="F:protein serine/threonine kinase activity"/>
    <property type="evidence" value="ECO:0007669"/>
    <property type="project" value="UniProtKB-KW"/>
</dbReference>
<name>A0A5E4FGN3_PRUDU</name>
<dbReference type="PROSITE" id="PS50948">
    <property type="entry name" value="PAN"/>
    <property type="match status" value="1"/>
</dbReference>
<dbReference type="InterPro" id="IPR036426">
    <property type="entry name" value="Bulb-type_lectin_dom_sf"/>
</dbReference>
<keyword evidence="5" id="KW-0547">Nucleotide-binding</keyword>
<evidence type="ECO:0000256" key="2">
    <source>
        <dbReference type="ARBA" id="ARBA00022527"/>
    </source>
</evidence>
<keyword evidence="3" id="KW-0808">Transferase</keyword>
<keyword evidence="8" id="KW-1015">Disulfide bond</keyword>
<dbReference type="InterPro" id="IPR000742">
    <property type="entry name" value="EGF"/>
</dbReference>
<feature type="domain" description="Apple" evidence="16">
    <location>
        <begin position="387"/>
        <end position="471"/>
    </location>
</feature>
<dbReference type="SMART" id="SM00473">
    <property type="entry name" value="PAN_AP"/>
    <property type="match status" value="1"/>
</dbReference>
<evidence type="ECO:0000256" key="1">
    <source>
        <dbReference type="ARBA" id="ARBA00012513"/>
    </source>
</evidence>
<keyword evidence="13" id="KW-0472">Membrane</keyword>
<dbReference type="Pfam" id="PF00954">
    <property type="entry name" value="S_locus_glycop"/>
    <property type="match status" value="1"/>
</dbReference>